<comment type="caution">
    <text evidence="2">The sequence shown here is derived from an EMBL/GenBank/DDBJ whole genome shotgun (WGS) entry which is preliminary data.</text>
</comment>
<dbReference type="Proteomes" id="UP000028582">
    <property type="component" value="Unassembled WGS sequence"/>
</dbReference>
<feature type="region of interest" description="Disordered" evidence="1">
    <location>
        <begin position="454"/>
        <end position="479"/>
    </location>
</feature>
<accession>A0A081AWJ0</accession>
<evidence type="ECO:0000313" key="2">
    <source>
        <dbReference type="EMBL" id="ETO83251.1"/>
    </source>
</evidence>
<reference evidence="2 3" key="1">
    <citation type="submission" date="2013-11" db="EMBL/GenBank/DDBJ databases">
        <title>The Genome Sequence of Phytophthora parasitica P1976.</title>
        <authorList>
            <consortium name="The Broad Institute Genomics Platform"/>
            <person name="Russ C."/>
            <person name="Tyler B."/>
            <person name="Panabieres F."/>
            <person name="Shan W."/>
            <person name="Tripathy S."/>
            <person name="Grunwald N."/>
            <person name="Machado M."/>
            <person name="Johnson C.S."/>
            <person name="Walker B."/>
            <person name="Young S."/>
            <person name="Zeng Q."/>
            <person name="Gargeya S."/>
            <person name="Fitzgerald M."/>
            <person name="Haas B."/>
            <person name="Abouelleil A."/>
            <person name="Allen A.W."/>
            <person name="Alvarado L."/>
            <person name="Arachchi H.M."/>
            <person name="Berlin A.M."/>
            <person name="Chapman S.B."/>
            <person name="Gainer-Dewar J."/>
            <person name="Goldberg J."/>
            <person name="Griggs A."/>
            <person name="Gujja S."/>
            <person name="Hansen M."/>
            <person name="Howarth C."/>
            <person name="Imamovic A."/>
            <person name="Ireland A."/>
            <person name="Larimer J."/>
            <person name="McCowan C."/>
            <person name="Murphy C."/>
            <person name="Pearson M."/>
            <person name="Poon T.W."/>
            <person name="Priest M."/>
            <person name="Roberts A."/>
            <person name="Saif S."/>
            <person name="Shea T."/>
            <person name="Sisk P."/>
            <person name="Sykes S."/>
            <person name="Wortman J."/>
            <person name="Nusbaum C."/>
            <person name="Birren B."/>
        </authorList>
    </citation>
    <scope>NUCLEOTIDE SEQUENCE [LARGE SCALE GENOMIC DNA]</scope>
    <source>
        <strain evidence="2 3">P1976</strain>
    </source>
</reference>
<sequence length="621" mass="69489">MVLTRAQAAAEAVAHAAAHADAQTAYTTAQAVALSEAQPAPAHTEHPSEIRDVFPAGHGFNFCEDTAIVPHMATQTPALELSPNATQHVMNIAQHFITQTQALAEEQAMFQHRQRGENNAQNAALMAVQASTETRVQQLTEQQRTLAHQLGEALATTQSELSSQFQRMQVLEGDQVTQIEEFVNKKLGEALQKVHQSSQVITSQTDIAQKLLVEIEQTIDNSQATFASHIRQVVEDELASLQHDSLSAKQVRGVVDETVAAAIAEAKQTIDTELQRARSEIQREIATRMEEPVRHLVLELTTQAARQLESRVQSLVTNTQSEMNLQIQRQAGATSVLPWLKTSIQDVLLNNPDLVGHERQEQSQQSSTVSKGDKEHKEYAEQLNATLERSIGAAATTIGNAINGGMRCITKSSLRRDHSFEDSDSDDDVWMTPKDRQMENRMKEAWRNAYLCSKPDHVSPEANSDHEGKSSRDNRIENKPEVLARSYKDSEGLVSSPQTQLPFTGGAAFDSSVLLVVPPTQTQIFVQNKTHHEHRLSELRRRQCLELEQLQQDAPLPIQYRGRHRETHPPVPPRQSGEHRHQVQRHHKQAHTNRMQRLVNDLQQEVTTRAELEAQRYSSNN</sequence>
<protein>
    <submittedName>
        <fullName evidence="2">Uncharacterized protein</fullName>
    </submittedName>
</protein>
<evidence type="ECO:0000256" key="1">
    <source>
        <dbReference type="SAM" id="MobiDB-lite"/>
    </source>
</evidence>
<gene>
    <name evidence="2" type="ORF">F444_02688</name>
</gene>
<feature type="region of interest" description="Disordered" evidence="1">
    <location>
        <begin position="565"/>
        <end position="592"/>
    </location>
</feature>
<proteinExistence type="predicted"/>
<evidence type="ECO:0000313" key="3">
    <source>
        <dbReference type="Proteomes" id="UP000028582"/>
    </source>
</evidence>
<feature type="region of interest" description="Disordered" evidence="1">
    <location>
        <begin position="357"/>
        <end position="376"/>
    </location>
</feature>
<name>A0A081AWJ0_PHYNI</name>
<dbReference type="AlphaFoldDB" id="A0A081AWJ0"/>
<feature type="compositionally biased region" description="Basic residues" evidence="1">
    <location>
        <begin position="582"/>
        <end position="591"/>
    </location>
</feature>
<dbReference type="OrthoDB" id="129607at2759"/>
<organism evidence="2 3">
    <name type="scientific">Phytophthora nicotianae P1976</name>
    <dbReference type="NCBI Taxonomy" id="1317066"/>
    <lineage>
        <taxon>Eukaryota</taxon>
        <taxon>Sar</taxon>
        <taxon>Stramenopiles</taxon>
        <taxon>Oomycota</taxon>
        <taxon>Peronosporomycetes</taxon>
        <taxon>Peronosporales</taxon>
        <taxon>Peronosporaceae</taxon>
        <taxon>Phytophthora</taxon>
    </lineage>
</organism>
<dbReference type="EMBL" id="ANJA01000525">
    <property type="protein sequence ID" value="ETO83251.1"/>
    <property type="molecule type" value="Genomic_DNA"/>
</dbReference>